<protein>
    <recommendedName>
        <fullName evidence="4">Transmembrane protein 69</fullName>
    </recommendedName>
</protein>
<evidence type="ECO:0000313" key="2">
    <source>
        <dbReference type="EMBL" id="ROT81722.1"/>
    </source>
</evidence>
<evidence type="ECO:0008006" key="4">
    <source>
        <dbReference type="Google" id="ProtNLM"/>
    </source>
</evidence>
<keyword evidence="1" id="KW-1133">Transmembrane helix</keyword>
<dbReference type="Pfam" id="PF11911">
    <property type="entry name" value="DUF3429"/>
    <property type="match status" value="1"/>
</dbReference>
<name>A0A3R7MHA6_PENVA</name>
<gene>
    <name evidence="2" type="ORF">C7M84_025114</name>
</gene>
<comment type="caution">
    <text evidence="2">The sequence shown here is derived from an EMBL/GenBank/DDBJ whole genome shotgun (WGS) entry which is preliminary data.</text>
</comment>
<keyword evidence="1" id="KW-0812">Transmembrane</keyword>
<proteinExistence type="predicted"/>
<keyword evidence="3" id="KW-1185">Reference proteome</keyword>
<dbReference type="InterPro" id="IPR021836">
    <property type="entry name" value="DUF3429"/>
</dbReference>
<reference evidence="2 3" key="2">
    <citation type="submission" date="2019-01" db="EMBL/GenBank/DDBJ databases">
        <title>The decoding of complex shrimp genome reveals the adaptation for benthos swimmer, frequently molting mechanism and breeding impact on genome.</title>
        <authorList>
            <person name="Sun Y."/>
            <person name="Gao Y."/>
            <person name="Yu Y."/>
        </authorList>
    </citation>
    <scope>NUCLEOTIDE SEQUENCE [LARGE SCALE GENOMIC DNA]</scope>
    <source>
        <tissue evidence="2">Muscle</tissue>
    </source>
</reference>
<evidence type="ECO:0000313" key="3">
    <source>
        <dbReference type="Proteomes" id="UP000283509"/>
    </source>
</evidence>
<dbReference type="OrthoDB" id="194289at2759"/>
<dbReference type="PANTHER" id="PTHR15887">
    <property type="entry name" value="TRANSMEMBRANE PROTEIN 69"/>
    <property type="match status" value="1"/>
</dbReference>
<dbReference type="EMBL" id="QCYY01000928">
    <property type="protein sequence ID" value="ROT81722.1"/>
    <property type="molecule type" value="Genomic_DNA"/>
</dbReference>
<dbReference type="STRING" id="6689.A0A3R7MHA6"/>
<dbReference type="PANTHER" id="PTHR15887:SF1">
    <property type="entry name" value="TRANSMEMBRANE PROTEIN 69"/>
    <property type="match status" value="1"/>
</dbReference>
<organism evidence="2 3">
    <name type="scientific">Penaeus vannamei</name>
    <name type="common">Whiteleg shrimp</name>
    <name type="synonym">Litopenaeus vannamei</name>
    <dbReference type="NCBI Taxonomy" id="6689"/>
    <lineage>
        <taxon>Eukaryota</taxon>
        <taxon>Metazoa</taxon>
        <taxon>Ecdysozoa</taxon>
        <taxon>Arthropoda</taxon>
        <taxon>Crustacea</taxon>
        <taxon>Multicrustacea</taxon>
        <taxon>Malacostraca</taxon>
        <taxon>Eumalacostraca</taxon>
        <taxon>Eucarida</taxon>
        <taxon>Decapoda</taxon>
        <taxon>Dendrobranchiata</taxon>
        <taxon>Penaeoidea</taxon>
        <taxon>Penaeidae</taxon>
        <taxon>Penaeus</taxon>
    </lineage>
</organism>
<dbReference type="AlphaFoldDB" id="A0A3R7MHA6"/>
<feature type="transmembrane region" description="Helical" evidence="1">
    <location>
        <begin position="90"/>
        <end position="109"/>
    </location>
</feature>
<reference evidence="2 3" key="1">
    <citation type="submission" date="2018-04" db="EMBL/GenBank/DDBJ databases">
        <authorList>
            <person name="Zhang X."/>
            <person name="Yuan J."/>
            <person name="Li F."/>
            <person name="Xiang J."/>
        </authorList>
    </citation>
    <scope>NUCLEOTIDE SEQUENCE [LARGE SCALE GENOMIC DNA]</scope>
    <source>
        <tissue evidence="2">Muscle</tissue>
    </source>
</reference>
<sequence>MRLNIPELSSRPHLCKGVRVLVPRFLQTSANWRFKEDNKTTALAVLDNVKQVRYSPTPALVLGFSGLIPFVAAPLYIASSGVFMPEVAEAQLFYGASILSFLGGVRWGLTLPKESAQPPDWYNLSYSVTPSLIAVSGLLMPQTIGTLTIIGGLGFAGYMDLAMWGYPTWFKGLRFCLTFVAVLSLWSSLMFKFVLNEAETKTKEEDSKVDSNVS</sequence>
<feature type="transmembrane region" description="Helical" evidence="1">
    <location>
        <begin position="59"/>
        <end position="78"/>
    </location>
</feature>
<dbReference type="Proteomes" id="UP000283509">
    <property type="component" value="Unassembled WGS sequence"/>
</dbReference>
<evidence type="ECO:0000256" key="1">
    <source>
        <dbReference type="SAM" id="Phobius"/>
    </source>
</evidence>
<accession>A0A3R7MHA6</accession>
<keyword evidence="1" id="KW-0472">Membrane</keyword>
<feature type="transmembrane region" description="Helical" evidence="1">
    <location>
        <begin position="172"/>
        <end position="195"/>
    </location>
</feature>